<evidence type="ECO:0000256" key="1">
    <source>
        <dbReference type="SAM" id="SignalP"/>
    </source>
</evidence>
<dbReference type="STRING" id="981085.W9RJR6"/>
<reference evidence="4" key="1">
    <citation type="submission" date="2013-01" db="EMBL/GenBank/DDBJ databases">
        <title>Draft Genome Sequence of a Mulberry Tree, Morus notabilis C.K. Schneid.</title>
        <authorList>
            <person name="He N."/>
            <person name="Zhao S."/>
        </authorList>
    </citation>
    <scope>NUCLEOTIDE SEQUENCE</scope>
</reference>
<organism evidence="2 4">
    <name type="scientific">Morus notabilis</name>
    <dbReference type="NCBI Taxonomy" id="981085"/>
    <lineage>
        <taxon>Eukaryota</taxon>
        <taxon>Viridiplantae</taxon>
        <taxon>Streptophyta</taxon>
        <taxon>Embryophyta</taxon>
        <taxon>Tracheophyta</taxon>
        <taxon>Spermatophyta</taxon>
        <taxon>Magnoliopsida</taxon>
        <taxon>eudicotyledons</taxon>
        <taxon>Gunneridae</taxon>
        <taxon>Pentapetalae</taxon>
        <taxon>rosids</taxon>
        <taxon>fabids</taxon>
        <taxon>Rosales</taxon>
        <taxon>Moraceae</taxon>
        <taxon>Moreae</taxon>
        <taxon>Morus</taxon>
    </lineage>
</organism>
<evidence type="ECO:0000313" key="3">
    <source>
        <dbReference type="EMBL" id="EXC04308.1"/>
    </source>
</evidence>
<dbReference type="EMBL" id="KE345464">
    <property type="protein sequence ID" value="EXC04308.1"/>
    <property type="molecule type" value="Genomic_DNA"/>
</dbReference>
<feature type="signal peptide" evidence="1">
    <location>
        <begin position="1"/>
        <end position="15"/>
    </location>
</feature>
<dbReference type="Gene3D" id="2.30.240.10">
    <property type="entry name" value="At5g01610-like"/>
    <property type="match status" value="1"/>
</dbReference>
<dbReference type="InterPro" id="IPR036758">
    <property type="entry name" value="At5g01610-like"/>
</dbReference>
<dbReference type="Proteomes" id="UP000030645">
    <property type="component" value="Unassembled WGS sequence"/>
</dbReference>
<dbReference type="Pfam" id="PF04398">
    <property type="entry name" value="DUF538"/>
    <property type="match status" value="1"/>
</dbReference>
<dbReference type="EMBL" id="KE344830">
    <property type="protein sequence ID" value="EXB81016.1"/>
    <property type="molecule type" value="Genomic_DNA"/>
</dbReference>
<dbReference type="PANTHER" id="PTHR31676">
    <property type="entry name" value="T31J12.3 PROTEIN-RELATED"/>
    <property type="match status" value="1"/>
</dbReference>
<name>W9RJR6_9ROSA</name>
<dbReference type="PANTHER" id="PTHR31676:SF76">
    <property type="entry name" value="OS05G0362300 PROTEIN"/>
    <property type="match status" value="1"/>
</dbReference>
<proteinExistence type="predicted"/>
<keyword evidence="4" id="KW-1185">Reference proteome</keyword>
<evidence type="ECO:0000313" key="4">
    <source>
        <dbReference type="Proteomes" id="UP000030645"/>
    </source>
</evidence>
<evidence type="ECO:0000313" key="2">
    <source>
        <dbReference type="EMBL" id="EXB81016.1"/>
    </source>
</evidence>
<sequence length="107" mass="12048">MLSLAIFCLFTNINSLTISETRLSIFEKPSVYQVPRNYDLPSGLLPKGVKNYDLDLSTGKFAAYFNNSCSFSVEGPYQLNYKPAIRGFISNRKLESLEGLSTKLFSF</sequence>
<feature type="chain" id="PRO_5011954814" evidence="1">
    <location>
        <begin position="16"/>
        <end position="107"/>
    </location>
</feature>
<gene>
    <name evidence="3" type="ORF">L484_001571</name>
    <name evidence="2" type="ORF">L484_003060</name>
</gene>
<accession>W9RJR6</accession>
<reference evidence="2" key="2">
    <citation type="submission" date="2013-06" db="EMBL/GenBank/DDBJ databases">
        <title>Draft Genome Sequence of a Mulberry Tree, Morus notabilis C.K. Schn.</title>
        <authorList>
            <person name="He N."/>
            <person name="Zhao S."/>
        </authorList>
    </citation>
    <scope>NUCLEOTIDE SEQUENCE</scope>
</reference>
<keyword evidence="1" id="KW-0732">Signal</keyword>
<dbReference type="SUPFAM" id="SSF141562">
    <property type="entry name" value="At5g01610-like"/>
    <property type="match status" value="1"/>
</dbReference>
<protein>
    <submittedName>
        <fullName evidence="2">Uncharacterized protein</fullName>
    </submittedName>
</protein>
<dbReference type="InterPro" id="IPR007493">
    <property type="entry name" value="DUF538"/>
</dbReference>
<dbReference type="AlphaFoldDB" id="W9RJR6"/>